<proteinExistence type="inferred from homology"/>
<dbReference type="PANTHER" id="PTHR18964">
    <property type="entry name" value="ROK (REPRESSOR, ORF, KINASE) FAMILY"/>
    <property type="match status" value="1"/>
</dbReference>
<gene>
    <name evidence="4" type="ORF">GCM10018781_39010</name>
</gene>
<accession>A0A919FXL9</accession>
<evidence type="ECO:0000313" key="5">
    <source>
        <dbReference type="Proteomes" id="UP000617734"/>
    </source>
</evidence>
<dbReference type="Gene3D" id="3.30.420.40">
    <property type="match status" value="2"/>
</dbReference>
<dbReference type="SUPFAM" id="SSF46785">
    <property type="entry name" value="Winged helix' DNA-binding domain"/>
    <property type="match status" value="1"/>
</dbReference>
<feature type="region of interest" description="Disordered" evidence="2">
    <location>
        <begin position="325"/>
        <end position="364"/>
    </location>
</feature>
<dbReference type="EMBL" id="BNBO01000021">
    <property type="protein sequence ID" value="GHH73814.1"/>
    <property type="molecule type" value="Genomic_DNA"/>
</dbReference>
<keyword evidence="4" id="KW-0418">Kinase</keyword>
<dbReference type="AlphaFoldDB" id="A0A919FXL9"/>
<feature type="compositionally biased region" description="Gly residues" evidence="2">
    <location>
        <begin position="37"/>
        <end position="47"/>
    </location>
</feature>
<sequence>MSSHPAARPGPGSDQRSDRTSGPGGRSVTDGTSGRPPGSGLGEGSGEGLRRGADGPEGGGREQGGRDLGGPDPAPGSAAEQPWSRQRLRSNNEWLLLERLRTTGAASRAQLARDTGLSKPTVSAALATLEQAGLAREAGLLAPGRGRVAVLYEPDPTAGYVLGVDIGRGRLRVAVADLAGEITARRDVPNRGSTAGAVADAVIAEARAAIAEAGIGPGAVVHAAIGTPGVWDETEQRVRYAAQLPGWGRRGLFDRIRAGLDTTISVHNDANLAALGEYARGAGAGSRHFVYLLLGTGIGMGVVSGGKLQRGAHGAAGEIGFLPLPGGPGAGAGGGRGGGQGADQAPEQGPDQGGDEGRDHDQRPGMLESAASAESVVRSARELGVRGAATAKQVFDAARAGDPAALAAVQRQAEQLAYAVAVVSSVIDPDLVVLGGGMGQSSDLLLDRVEEALHALTPLRPRLAPSLLGDEAVLIGALSTALRTARPEVFDRRSAAVDRA</sequence>
<dbReference type="SUPFAM" id="SSF53067">
    <property type="entry name" value="Actin-like ATPase domain"/>
    <property type="match status" value="1"/>
</dbReference>
<evidence type="ECO:0000259" key="3">
    <source>
        <dbReference type="Pfam" id="PF01047"/>
    </source>
</evidence>
<feature type="region of interest" description="Disordered" evidence="2">
    <location>
        <begin position="1"/>
        <end position="86"/>
    </location>
</feature>
<feature type="domain" description="HTH marR-type" evidence="3">
    <location>
        <begin position="91"/>
        <end position="134"/>
    </location>
</feature>
<organism evidence="4 5">
    <name type="scientific">Kitasatospora indigofera</name>
    <dbReference type="NCBI Taxonomy" id="67307"/>
    <lineage>
        <taxon>Bacteria</taxon>
        <taxon>Bacillati</taxon>
        <taxon>Actinomycetota</taxon>
        <taxon>Actinomycetes</taxon>
        <taxon>Kitasatosporales</taxon>
        <taxon>Streptomycetaceae</taxon>
        <taxon>Kitasatospora</taxon>
    </lineage>
</organism>
<evidence type="ECO:0000256" key="2">
    <source>
        <dbReference type="SAM" id="MobiDB-lite"/>
    </source>
</evidence>
<evidence type="ECO:0000313" key="4">
    <source>
        <dbReference type="EMBL" id="GHH73814.1"/>
    </source>
</evidence>
<dbReference type="GeneID" id="95354305"/>
<dbReference type="PANTHER" id="PTHR18964:SF149">
    <property type="entry name" value="BIFUNCTIONAL UDP-N-ACETYLGLUCOSAMINE 2-EPIMERASE_N-ACETYLMANNOSAMINE KINASE"/>
    <property type="match status" value="1"/>
</dbReference>
<feature type="compositionally biased region" description="Gly residues" evidence="2">
    <location>
        <begin position="327"/>
        <end position="341"/>
    </location>
</feature>
<dbReference type="Gene3D" id="1.10.10.10">
    <property type="entry name" value="Winged helix-like DNA-binding domain superfamily/Winged helix DNA-binding domain"/>
    <property type="match status" value="1"/>
</dbReference>
<evidence type="ECO:0000256" key="1">
    <source>
        <dbReference type="ARBA" id="ARBA00006479"/>
    </source>
</evidence>
<dbReference type="GO" id="GO:0016301">
    <property type="term" value="F:kinase activity"/>
    <property type="evidence" value="ECO:0007669"/>
    <property type="project" value="UniProtKB-KW"/>
</dbReference>
<dbReference type="InterPro" id="IPR036390">
    <property type="entry name" value="WH_DNA-bd_sf"/>
</dbReference>
<comment type="similarity">
    <text evidence="1">Belongs to the ROK (NagC/XylR) family.</text>
</comment>
<dbReference type="RefSeq" id="WP_190212152.1">
    <property type="nucleotide sequence ID" value="NZ_BNBO01000021.1"/>
</dbReference>
<name>A0A919FXL9_9ACTN</name>
<feature type="compositionally biased region" description="Basic and acidic residues" evidence="2">
    <location>
        <begin position="48"/>
        <end position="65"/>
    </location>
</feature>
<comment type="caution">
    <text evidence="4">The sequence shown here is derived from an EMBL/GenBank/DDBJ whole genome shotgun (WGS) entry which is preliminary data.</text>
</comment>
<dbReference type="InterPro" id="IPR000835">
    <property type="entry name" value="HTH_MarR-typ"/>
</dbReference>
<dbReference type="InterPro" id="IPR036388">
    <property type="entry name" value="WH-like_DNA-bd_sf"/>
</dbReference>
<protein>
    <submittedName>
        <fullName evidence="4">Sugar kinase</fullName>
    </submittedName>
</protein>
<dbReference type="InterPro" id="IPR043129">
    <property type="entry name" value="ATPase_NBD"/>
</dbReference>
<dbReference type="InterPro" id="IPR000600">
    <property type="entry name" value="ROK"/>
</dbReference>
<dbReference type="Proteomes" id="UP000617734">
    <property type="component" value="Unassembled WGS sequence"/>
</dbReference>
<dbReference type="Pfam" id="PF00480">
    <property type="entry name" value="ROK"/>
    <property type="match status" value="1"/>
</dbReference>
<keyword evidence="5" id="KW-1185">Reference proteome</keyword>
<dbReference type="Pfam" id="PF01047">
    <property type="entry name" value="MarR"/>
    <property type="match status" value="1"/>
</dbReference>
<reference evidence="4" key="2">
    <citation type="submission" date="2020-09" db="EMBL/GenBank/DDBJ databases">
        <authorList>
            <person name="Sun Q."/>
            <person name="Ohkuma M."/>
        </authorList>
    </citation>
    <scope>NUCLEOTIDE SEQUENCE</scope>
    <source>
        <strain evidence="4">JCM 4646</strain>
    </source>
</reference>
<dbReference type="GO" id="GO:0003700">
    <property type="term" value="F:DNA-binding transcription factor activity"/>
    <property type="evidence" value="ECO:0007669"/>
    <property type="project" value="InterPro"/>
</dbReference>
<keyword evidence="4" id="KW-0808">Transferase</keyword>
<reference evidence="4" key="1">
    <citation type="journal article" date="2014" name="Int. J. Syst. Evol. Microbiol.">
        <title>Complete genome sequence of Corynebacterium casei LMG S-19264T (=DSM 44701T), isolated from a smear-ripened cheese.</title>
        <authorList>
            <consortium name="US DOE Joint Genome Institute (JGI-PGF)"/>
            <person name="Walter F."/>
            <person name="Albersmeier A."/>
            <person name="Kalinowski J."/>
            <person name="Ruckert C."/>
        </authorList>
    </citation>
    <scope>NUCLEOTIDE SEQUENCE</scope>
    <source>
        <strain evidence="4">JCM 4646</strain>
    </source>
</reference>